<feature type="compositionally biased region" description="Polar residues" evidence="1">
    <location>
        <begin position="256"/>
        <end position="267"/>
    </location>
</feature>
<dbReference type="EMBL" id="JARKIF010000001">
    <property type="protein sequence ID" value="KAJ7651059.1"/>
    <property type="molecule type" value="Genomic_DNA"/>
</dbReference>
<evidence type="ECO:0000256" key="1">
    <source>
        <dbReference type="SAM" id="MobiDB-lite"/>
    </source>
</evidence>
<keyword evidence="3" id="KW-1185">Reference proteome</keyword>
<feature type="region of interest" description="Disordered" evidence="1">
    <location>
        <begin position="122"/>
        <end position="165"/>
    </location>
</feature>
<proteinExistence type="predicted"/>
<reference evidence="2" key="1">
    <citation type="submission" date="2023-03" db="EMBL/GenBank/DDBJ databases">
        <title>Massive genome expansion in bonnet fungi (Mycena s.s.) driven by repeated elements and novel gene families across ecological guilds.</title>
        <authorList>
            <consortium name="Lawrence Berkeley National Laboratory"/>
            <person name="Harder C.B."/>
            <person name="Miyauchi S."/>
            <person name="Viragh M."/>
            <person name="Kuo A."/>
            <person name="Thoen E."/>
            <person name="Andreopoulos B."/>
            <person name="Lu D."/>
            <person name="Skrede I."/>
            <person name="Drula E."/>
            <person name="Henrissat B."/>
            <person name="Morin E."/>
            <person name="Kohler A."/>
            <person name="Barry K."/>
            <person name="LaButti K."/>
            <person name="Morin E."/>
            <person name="Salamov A."/>
            <person name="Lipzen A."/>
            <person name="Mereny Z."/>
            <person name="Hegedus B."/>
            <person name="Baldrian P."/>
            <person name="Stursova M."/>
            <person name="Weitz H."/>
            <person name="Taylor A."/>
            <person name="Grigoriev I.V."/>
            <person name="Nagy L.G."/>
            <person name="Martin F."/>
            <person name="Kauserud H."/>
        </authorList>
    </citation>
    <scope>NUCLEOTIDE SEQUENCE</scope>
    <source>
        <strain evidence="2">9284</strain>
    </source>
</reference>
<gene>
    <name evidence="2" type="ORF">FB45DRAFT_889504</name>
</gene>
<dbReference type="AlphaFoldDB" id="A0AAD7G346"/>
<feature type="region of interest" description="Disordered" evidence="1">
    <location>
        <begin position="684"/>
        <end position="714"/>
    </location>
</feature>
<feature type="compositionally biased region" description="Basic and acidic residues" evidence="1">
    <location>
        <begin position="603"/>
        <end position="617"/>
    </location>
</feature>
<feature type="compositionally biased region" description="Acidic residues" evidence="1">
    <location>
        <begin position="144"/>
        <end position="156"/>
    </location>
</feature>
<feature type="compositionally biased region" description="Low complexity" evidence="1">
    <location>
        <begin position="215"/>
        <end position="226"/>
    </location>
</feature>
<evidence type="ECO:0000313" key="2">
    <source>
        <dbReference type="EMBL" id="KAJ7651059.1"/>
    </source>
</evidence>
<accession>A0AAD7G346</accession>
<evidence type="ECO:0000313" key="3">
    <source>
        <dbReference type="Proteomes" id="UP001221142"/>
    </source>
</evidence>
<organism evidence="2 3">
    <name type="scientific">Roridomyces roridus</name>
    <dbReference type="NCBI Taxonomy" id="1738132"/>
    <lineage>
        <taxon>Eukaryota</taxon>
        <taxon>Fungi</taxon>
        <taxon>Dikarya</taxon>
        <taxon>Basidiomycota</taxon>
        <taxon>Agaricomycotina</taxon>
        <taxon>Agaricomycetes</taxon>
        <taxon>Agaricomycetidae</taxon>
        <taxon>Agaricales</taxon>
        <taxon>Marasmiineae</taxon>
        <taxon>Mycenaceae</taxon>
        <taxon>Roridomyces</taxon>
    </lineage>
</organism>
<feature type="compositionally biased region" description="Polar residues" evidence="1">
    <location>
        <begin position="227"/>
        <end position="241"/>
    </location>
</feature>
<feature type="compositionally biased region" description="Basic and acidic residues" evidence="1">
    <location>
        <begin position="274"/>
        <end position="284"/>
    </location>
</feature>
<feature type="region of interest" description="Disordered" evidence="1">
    <location>
        <begin position="598"/>
        <end position="654"/>
    </location>
</feature>
<name>A0AAD7G346_9AGAR</name>
<feature type="compositionally biased region" description="Low complexity" evidence="1">
    <location>
        <begin position="624"/>
        <end position="634"/>
    </location>
</feature>
<sequence>MSEPLKKQKRQRVKREPKESFVPAPEPMAGKSMMNPAARMNLIDFCNPDYRHHYYPTPRLWITEAEVFDAMQYTKTLLGDYIDLTERFSHLSLMSSDEKEEGPPLLLEPELLSNTLATDFSDEKEEGEQLLGPQLLSTNPFSDEKEEEPQLLDADDLQPSSRGVECKVETDVRQEVVKSDPGTQEAFVKGSGLAADAEGGVSVGAGVAKNENENGGTTPAPAMGAASHTQGVPSDAQPSETVNDKKRATRGAKPSAGTSSRPSRRSQGGTGKPAETRRPTESTSKKIAKAKVSSDGDKPAKSVRFRIAADSDTADVASPEGSGKDQRRAKPVRTGNRGAAAKIVPAVEPLELPGPQAKAEREQSVEELQVPSWVHQPRRPDGRFVRKATAKGSTVGSSRSEGDAIGNRATRSQKKADKPRGSAADRRPISPKPELDCNDAPPPRPRKQPPKPPSRASREPAPAPLRRSLRFKKEEDDDSEWQLEGSESIPSPSTPRNKKGRDTLVGHESAASNGPVIKEARPSLRARKLNKGLETLHAMARQVQRTSWPGHSEICLAAKSRLTLNRKSLHSRKNQGWAATIFDLGCIRRKKSLPVLFSGPSAVEKRTPSRTRPERSQSARRHSPPTISAAAPPSRNSTFYPTIAPNLSRRRRGGSCHRTSRLIILAAVPPLPISISCPTTARRLPRRESWTTPTRLRAPRQIPRSLDSQPLDAY</sequence>
<feature type="region of interest" description="Disordered" evidence="1">
    <location>
        <begin position="204"/>
        <end position="523"/>
    </location>
</feature>
<comment type="caution">
    <text evidence="2">The sequence shown here is derived from an EMBL/GenBank/DDBJ whole genome shotgun (WGS) entry which is preliminary data.</text>
</comment>
<feature type="region of interest" description="Disordered" evidence="1">
    <location>
        <begin position="1"/>
        <end position="32"/>
    </location>
</feature>
<dbReference type="Proteomes" id="UP001221142">
    <property type="component" value="Unassembled WGS sequence"/>
</dbReference>
<protein>
    <submittedName>
        <fullName evidence="2">Uncharacterized protein</fullName>
    </submittedName>
</protein>
<feature type="compositionally biased region" description="Basic and acidic residues" evidence="1">
    <location>
        <begin position="414"/>
        <end position="428"/>
    </location>
</feature>